<feature type="domain" description="BF1531-like N-terminal" evidence="1">
    <location>
        <begin position="35"/>
        <end position="231"/>
    </location>
</feature>
<dbReference type="Gene3D" id="3.40.50.1000">
    <property type="entry name" value="HAD superfamily/HAD-like"/>
    <property type="match status" value="1"/>
</dbReference>
<dbReference type="InterPro" id="IPR010033">
    <property type="entry name" value="HAD_SF_ppase_IIIC"/>
</dbReference>
<dbReference type="Gene3D" id="3.40.50.1110">
    <property type="entry name" value="SGNH hydrolase"/>
    <property type="match status" value="1"/>
</dbReference>
<dbReference type="OrthoDB" id="323926at2"/>
<dbReference type="STRING" id="1265.SAMN02910280_0618"/>
<dbReference type="NCBIfam" id="TIGR01686">
    <property type="entry name" value="FkbH"/>
    <property type="match status" value="1"/>
</dbReference>
<proteinExistence type="predicted"/>
<evidence type="ECO:0000313" key="3">
    <source>
        <dbReference type="Proteomes" id="UP000245720"/>
    </source>
</evidence>
<dbReference type="NCBIfam" id="TIGR01681">
    <property type="entry name" value="HAD-SF-IIIC"/>
    <property type="match status" value="1"/>
</dbReference>
<organism evidence="2 3">
    <name type="scientific">Ruminococcus flavefaciens</name>
    <dbReference type="NCBI Taxonomy" id="1265"/>
    <lineage>
        <taxon>Bacteria</taxon>
        <taxon>Bacillati</taxon>
        <taxon>Bacillota</taxon>
        <taxon>Clostridia</taxon>
        <taxon>Eubacteriales</taxon>
        <taxon>Oscillospiraceae</taxon>
        <taxon>Ruminococcus</taxon>
    </lineage>
</organism>
<dbReference type="RefSeq" id="WP_109727476.1">
    <property type="nucleotide sequence ID" value="NZ_QGDI01000012.1"/>
</dbReference>
<dbReference type="InterPro" id="IPR023214">
    <property type="entry name" value="HAD_sf"/>
</dbReference>
<dbReference type="EMBL" id="QGDI01000012">
    <property type="protein sequence ID" value="PWJ10724.1"/>
    <property type="molecule type" value="Genomic_DNA"/>
</dbReference>
<evidence type="ECO:0000313" key="2">
    <source>
        <dbReference type="EMBL" id="PWJ10724.1"/>
    </source>
</evidence>
<dbReference type="Pfam" id="PF21211">
    <property type="entry name" value="FkbH_N"/>
    <property type="match status" value="1"/>
</dbReference>
<sequence length="600" mass="68204">MRELNFPFDGKDIIRRRLALKKALLSDGTVRVKKKVAVLGGSTTNHIVSALELFLLNFGIEPEFYQSEYNKFYEDAVFGNPELDSFCPDIIYIHTTSRNLTLLPESPAEKPESVQQRLDEQFGIFRQVWESLIQRYSCPIIQNNFEQPLFRRTGSYDGWSTAGHGAFIDRMNVMFSDYARNAHGLYIHDINYLSAVCGLSNWHDAEAWYLYKYAMSTAVIPDLAYSLACIIKSIYGKNHKVIELDLDNTLWGGVIGDDGQEGIEIGPETAVGQAYEEFQSFIKGYKDYGVLLAVCSKNEKENALLGLQHPSSVLSPSDFVSIKANWEPKDRNIAEAADELSLGLDSFVFVDDNPAECAIVEGQLPMVQTVNLSNVHDAMYKLSRGGYFEVTSVSEDDMRRSEMYKANAQRAAQRKEFESYEDYLLSLDMNAVICGFKPIYIQRITQLTNKSNQFNLTTKRYTENEIHEVSLSPDHICLCGRLLDKFGDNGIVSVVIGKCRGEELDIELWLMSCRVLKRDMELAMLDELVRLARERGISRLNGFYYKTLKNHLVSELYGTFGFTCDSTAENGDSVWHLDIGNYENKNKVIKIRDKENSNEQ</sequence>
<dbReference type="Proteomes" id="UP000245720">
    <property type="component" value="Unassembled WGS sequence"/>
</dbReference>
<evidence type="ECO:0000259" key="1">
    <source>
        <dbReference type="Pfam" id="PF21211"/>
    </source>
</evidence>
<dbReference type="InterPro" id="IPR036412">
    <property type="entry name" value="HAD-like_sf"/>
</dbReference>
<dbReference type="InterPro" id="IPR049369">
    <property type="entry name" value="BF1531-like_N"/>
</dbReference>
<name>A0A315YHQ2_RUMFL</name>
<gene>
    <name evidence="2" type="ORF">IE37_02758</name>
</gene>
<protein>
    <submittedName>
        <fullName evidence="2">HAD superfamily phosphatase (TIGR01681 family)/FkbH-like protein</fullName>
    </submittedName>
</protein>
<dbReference type="SUPFAM" id="SSF56784">
    <property type="entry name" value="HAD-like"/>
    <property type="match status" value="1"/>
</dbReference>
<dbReference type="InterPro" id="IPR010037">
    <property type="entry name" value="FkbH_domain"/>
</dbReference>
<dbReference type="InterPro" id="IPR036514">
    <property type="entry name" value="SGNH_hydro_sf"/>
</dbReference>
<dbReference type="AlphaFoldDB" id="A0A315YHQ2"/>
<comment type="caution">
    <text evidence="2">The sequence shown here is derived from an EMBL/GenBank/DDBJ whole genome shotgun (WGS) entry which is preliminary data.</text>
</comment>
<reference evidence="2 3" key="1">
    <citation type="submission" date="2018-05" db="EMBL/GenBank/DDBJ databases">
        <title>The Hungate 1000. A catalogue of reference genomes from the rumen microbiome.</title>
        <authorList>
            <person name="Kelly W."/>
        </authorList>
    </citation>
    <scope>NUCLEOTIDE SEQUENCE [LARGE SCALE GENOMIC DNA]</scope>
    <source>
        <strain evidence="2 3">SAb67</strain>
    </source>
</reference>
<accession>A0A315YHQ2</accession>